<reference evidence="2" key="1">
    <citation type="journal article" date="2011" name="Nat. Genet.">
        <title>The Arabidopsis lyrata genome sequence and the basis of rapid genome size change.</title>
        <authorList>
            <person name="Hu T.T."/>
            <person name="Pattyn P."/>
            <person name="Bakker E.G."/>
            <person name="Cao J."/>
            <person name="Cheng J.-F."/>
            <person name="Clark R.M."/>
            <person name="Fahlgren N."/>
            <person name="Fawcett J.A."/>
            <person name="Grimwood J."/>
            <person name="Gundlach H."/>
            <person name="Haberer G."/>
            <person name="Hollister J.D."/>
            <person name="Ossowski S."/>
            <person name="Ottilar R.P."/>
            <person name="Salamov A.A."/>
            <person name="Schneeberger K."/>
            <person name="Spannagl M."/>
            <person name="Wang X."/>
            <person name="Yang L."/>
            <person name="Nasrallah M.E."/>
            <person name="Bergelson J."/>
            <person name="Carrington J.C."/>
            <person name="Gaut B.S."/>
            <person name="Schmutz J."/>
            <person name="Mayer K.F.X."/>
            <person name="Van de Peer Y."/>
            <person name="Grigoriev I.V."/>
            <person name="Nordborg M."/>
            <person name="Weigel D."/>
            <person name="Guo Y.-L."/>
        </authorList>
    </citation>
    <scope>NUCLEOTIDE SEQUENCE [LARGE SCALE GENOMIC DNA]</scope>
    <source>
        <strain evidence="2">cv. MN47</strain>
    </source>
</reference>
<protein>
    <submittedName>
        <fullName evidence="1">Predicted protein</fullName>
    </submittedName>
</protein>
<name>D7LQ53_ARALL</name>
<evidence type="ECO:0000313" key="1">
    <source>
        <dbReference type="EMBL" id="EFH51400.1"/>
    </source>
</evidence>
<dbReference type="AlphaFoldDB" id="D7LQ53"/>
<accession>D7LQ53</accession>
<dbReference type="Gramene" id="Al_scaffold_0005_169">
    <property type="protein sequence ID" value="Al_scaffold_0005_169"/>
    <property type="gene ID" value="Al_scaffold_0005_169"/>
</dbReference>
<evidence type="ECO:0000313" key="2">
    <source>
        <dbReference type="Proteomes" id="UP000008694"/>
    </source>
</evidence>
<dbReference type="EMBL" id="GL348717">
    <property type="protein sequence ID" value="EFH51400.1"/>
    <property type="molecule type" value="Genomic_DNA"/>
</dbReference>
<organism evidence="2">
    <name type="scientific">Arabidopsis lyrata subsp. lyrata</name>
    <name type="common">Lyre-leaved rock-cress</name>
    <dbReference type="NCBI Taxonomy" id="81972"/>
    <lineage>
        <taxon>Eukaryota</taxon>
        <taxon>Viridiplantae</taxon>
        <taxon>Streptophyta</taxon>
        <taxon>Embryophyta</taxon>
        <taxon>Tracheophyta</taxon>
        <taxon>Spermatophyta</taxon>
        <taxon>Magnoliopsida</taxon>
        <taxon>eudicotyledons</taxon>
        <taxon>Gunneridae</taxon>
        <taxon>Pentapetalae</taxon>
        <taxon>rosids</taxon>
        <taxon>malvids</taxon>
        <taxon>Brassicales</taxon>
        <taxon>Brassicaceae</taxon>
        <taxon>Camelineae</taxon>
        <taxon>Arabidopsis</taxon>
    </lineage>
</organism>
<dbReference type="Proteomes" id="UP000008694">
    <property type="component" value="Unassembled WGS sequence"/>
</dbReference>
<keyword evidence="2" id="KW-1185">Reference proteome</keyword>
<gene>
    <name evidence="1" type="ORF">ARALYDRAFT_664134</name>
</gene>
<sequence length="161" mass="18258">MNLIGEFHRGEIDGKPYLLYHKVMKPLPQINFPDEETTIENPLSIQNKTNSSDKVAIDSGDDLPLPPVFVCPASQNTSTIVTENIKLTGEDGDQIPLIFFKLKTSPLFGDNLKGCRHVVLPLFWCNNKEADPENDCRIFRTQKVGTYYYFCVDCDERKSIS</sequence>
<proteinExistence type="predicted"/>
<dbReference type="HOGENOM" id="CLU_1646031_0_0_1"/>